<reference evidence="2 3" key="1">
    <citation type="submission" date="2015-04" db="EMBL/GenBank/DDBJ databases">
        <title>Taxonomic description and genome sequence of Salinicoccus sediminis sp. nov., a novel hyper halotolerant bacterium isolated from marine sediment.</title>
        <authorList>
            <person name="Mathan Kumar R."/>
            <person name="Kaur G."/>
            <person name="Kumar N."/>
            <person name="Kumar A."/>
            <person name="Singh N.K."/>
            <person name="Kaur N."/>
            <person name="Mayilraj S."/>
        </authorList>
    </citation>
    <scope>NUCLEOTIDE SEQUENCE [LARGE SCALE GENOMIC DNA]</scope>
    <source>
        <strain evidence="2 3">SV-16</strain>
    </source>
</reference>
<protein>
    <submittedName>
        <fullName evidence="2">Uncharacterized protein</fullName>
    </submittedName>
</protein>
<organism evidence="2 3">
    <name type="scientific">Salinicoccus sediminis</name>
    <dbReference type="NCBI Taxonomy" id="1432562"/>
    <lineage>
        <taxon>Bacteria</taxon>
        <taxon>Bacillati</taxon>
        <taxon>Bacillota</taxon>
        <taxon>Bacilli</taxon>
        <taxon>Bacillales</taxon>
        <taxon>Staphylococcaceae</taxon>
        <taxon>Salinicoccus</taxon>
    </lineage>
</organism>
<evidence type="ECO:0000313" key="3">
    <source>
        <dbReference type="Proteomes" id="UP000034287"/>
    </source>
</evidence>
<dbReference type="Proteomes" id="UP000034287">
    <property type="component" value="Unassembled WGS sequence"/>
</dbReference>
<gene>
    <name evidence="2" type="ORF">WN59_10245</name>
</gene>
<feature type="transmembrane region" description="Helical" evidence="1">
    <location>
        <begin position="126"/>
        <end position="146"/>
    </location>
</feature>
<dbReference type="STRING" id="1432562.WN59_10245"/>
<evidence type="ECO:0000256" key="1">
    <source>
        <dbReference type="SAM" id="Phobius"/>
    </source>
</evidence>
<comment type="caution">
    <text evidence="2">The sequence shown here is derived from an EMBL/GenBank/DDBJ whole genome shotgun (WGS) entry which is preliminary data.</text>
</comment>
<keyword evidence="3" id="KW-1185">Reference proteome</keyword>
<sequence length="172" mass="19249">MHFLKRNFKTIVLYMLILGTAGTLVAYFLAGSTYDYEEYYSLSEPLTTTQEDELSIGLNQEINSQYEGEAASIGYSSESQYLSLDVDSMSQSELSTIKTQFDSMLEEMGIQYEDGVDVTITAVSNAVFKLVIIGVSLLVGVILGVIHGTRNRRVETDEDVRYYLNEKTLGIF</sequence>
<keyword evidence="1" id="KW-0812">Transmembrane</keyword>
<dbReference type="OrthoDB" id="2389546at2"/>
<keyword evidence="1" id="KW-1133">Transmembrane helix</keyword>
<feature type="transmembrane region" description="Helical" evidence="1">
    <location>
        <begin position="12"/>
        <end position="30"/>
    </location>
</feature>
<accession>A0A0M2SMY4</accession>
<dbReference type="RefSeq" id="WP_046516827.1">
    <property type="nucleotide sequence ID" value="NZ_LAYZ01000024.1"/>
</dbReference>
<name>A0A0M2SMY4_9STAP</name>
<dbReference type="AlphaFoldDB" id="A0A0M2SMY4"/>
<proteinExistence type="predicted"/>
<keyword evidence="1" id="KW-0472">Membrane</keyword>
<dbReference type="PATRIC" id="fig|1432562.3.peg.2034"/>
<dbReference type="EMBL" id="LAYZ01000024">
    <property type="protein sequence ID" value="KKK33970.1"/>
    <property type="molecule type" value="Genomic_DNA"/>
</dbReference>
<evidence type="ECO:0000313" key="2">
    <source>
        <dbReference type="EMBL" id="KKK33970.1"/>
    </source>
</evidence>